<dbReference type="Pfam" id="PF03724">
    <property type="entry name" value="META"/>
    <property type="match status" value="1"/>
</dbReference>
<sequence length="149" mass="15925">MTPSRRLLPLALLATLALSSCEKEELGSPTAATLLDARWMLAQVDDFPVAAASYSGTAGSYLEFVGLGTCTVGLGPCNNFSGRFTLGGGQQLALSAPIPTRVPCPVQDLENHYLTNLALTARYEISGEELRLFDKEKAAPRLVFHRAGK</sequence>
<feature type="domain" description="DUF306" evidence="1">
    <location>
        <begin position="32"/>
        <end position="137"/>
    </location>
</feature>
<evidence type="ECO:0000313" key="3">
    <source>
        <dbReference type="Proteomes" id="UP000618931"/>
    </source>
</evidence>
<dbReference type="PROSITE" id="PS51257">
    <property type="entry name" value="PROKAR_LIPOPROTEIN"/>
    <property type="match status" value="1"/>
</dbReference>
<reference evidence="2 3" key="1">
    <citation type="submission" date="2020-11" db="EMBL/GenBank/DDBJ databases">
        <authorList>
            <person name="Kim M.K."/>
        </authorList>
    </citation>
    <scope>NUCLEOTIDE SEQUENCE [LARGE SCALE GENOMIC DNA]</scope>
    <source>
        <strain evidence="2 3">BT662</strain>
    </source>
</reference>
<dbReference type="EMBL" id="JADQDM010000005">
    <property type="protein sequence ID" value="MBF9221942.1"/>
    <property type="molecule type" value="Genomic_DNA"/>
</dbReference>
<organism evidence="2 3">
    <name type="scientific">Hymenobacter ruricola</name>
    <dbReference type="NCBI Taxonomy" id="2791023"/>
    <lineage>
        <taxon>Bacteria</taxon>
        <taxon>Pseudomonadati</taxon>
        <taxon>Bacteroidota</taxon>
        <taxon>Cytophagia</taxon>
        <taxon>Cytophagales</taxon>
        <taxon>Hymenobacteraceae</taxon>
        <taxon>Hymenobacter</taxon>
    </lineage>
</organism>
<dbReference type="Gene3D" id="2.40.128.270">
    <property type="match status" value="1"/>
</dbReference>
<name>A0ABS0I5U2_9BACT</name>
<evidence type="ECO:0000259" key="1">
    <source>
        <dbReference type="Pfam" id="PF03724"/>
    </source>
</evidence>
<comment type="caution">
    <text evidence="2">The sequence shown here is derived from an EMBL/GenBank/DDBJ whole genome shotgun (WGS) entry which is preliminary data.</text>
</comment>
<gene>
    <name evidence="2" type="ORF">I2H31_12595</name>
</gene>
<keyword evidence="3" id="KW-1185">Reference proteome</keyword>
<dbReference type="RefSeq" id="WP_196293388.1">
    <property type="nucleotide sequence ID" value="NZ_JADQDM010000005.1"/>
</dbReference>
<dbReference type="Proteomes" id="UP000618931">
    <property type="component" value="Unassembled WGS sequence"/>
</dbReference>
<dbReference type="InterPro" id="IPR038670">
    <property type="entry name" value="HslJ-like_sf"/>
</dbReference>
<accession>A0ABS0I5U2</accession>
<proteinExistence type="predicted"/>
<protein>
    <submittedName>
        <fullName evidence="2">META domain-containing protein</fullName>
    </submittedName>
</protein>
<dbReference type="InterPro" id="IPR005184">
    <property type="entry name" value="DUF306_Meta_HslJ"/>
</dbReference>
<evidence type="ECO:0000313" key="2">
    <source>
        <dbReference type="EMBL" id="MBF9221942.1"/>
    </source>
</evidence>